<keyword evidence="3" id="KW-1185">Reference proteome</keyword>
<evidence type="ECO:0000256" key="1">
    <source>
        <dbReference type="SAM" id="MobiDB-lite"/>
    </source>
</evidence>
<reference evidence="2 3" key="1">
    <citation type="journal article" date="2013" name="Proc. Natl. Acad. Sci. U.S.A.">
        <title>Genome of an arbuscular mycorrhizal fungus provides insight into the oldest plant symbiosis.</title>
        <authorList>
            <person name="Tisserant E."/>
            <person name="Malbreil M."/>
            <person name="Kuo A."/>
            <person name="Kohler A."/>
            <person name="Symeonidi A."/>
            <person name="Balestrini R."/>
            <person name="Charron P."/>
            <person name="Duensing N."/>
            <person name="Frei Dit Frey N."/>
            <person name="Gianinazzi-Pearson V."/>
            <person name="Gilbert L.B."/>
            <person name="Handa Y."/>
            <person name="Herr J.R."/>
            <person name="Hijri M."/>
            <person name="Koul R."/>
            <person name="Kawaguchi M."/>
            <person name="Krajinski F."/>
            <person name="Lammers P.J."/>
            <person name="Masclaux F.G."/>
            <person name="Murat C."/>
            <person name="Morin E."/>
            <person name="Ndikumana S."/>
            <person name="Pagni M."/>
            <person name="Petitpierre D."/>
            <person name="Requena N."/>
            <person name="Rosikiewicz P."/>
            <person name="Riley R."/>
            <person name="Saito K."/>
            <person name="San Clemente H."/>
            <person name="Shapiro H."/>
            <person name="van Tuinen D."/>
            <person name="Becard G."/>
            <person name="Bonfante P."/>
            <person name="Paszkowski U."/>
            <person name="Shachar-Hill Y.Y."/>
            <person name="Tuskan G.A."/>
            <person name="Young P.W."/>
            <person name="Sanders I.R."/>
            <person name="Henrissat B."/>
            <person name="Rensing S.A."/>
            <person name="Grigoriev I.V."/>
            <person name="Corradi N."/>
            <person name="Roux C."/>
            <person name="Martin F."/>
        </authorList>
    </citation>
    <scope>NUCLEOTIDE SEQUENCE [LARGE SCALE GENOMIC DNA]</scope>
    <source>
        <strain evidence="2 3">DAOM 197198</strain>
    </source>
</reference>
<organism evidence="2 3">
    <name type="scientific">Rhizophagus irregularis (strain DAOM 181602 / DAOM 197198 / MUCL 43194)</name>
    <name type="common">Arbuscular mycorrhizal fungus</name>
    <name type="synonym">Glomus intraradices</name>
    <dbReference type="NCBI Taxonomy" id="747089"/>
    <lineage>
        <taxon>Eukaryota</taxon>
        <taxon>Fungi</taxon>
        <taxon>Fungi incertae sedis</taxon>
        <taxon>Mucoromycota</taxon>
        <taxon>Glomeromycotina</taxon>
        <taxon>Glomeromycetes</taxon>
        <taxon>Glomerales</taxon>
        <taxon>Glomeraceae</taxon>
        <taxon>Rhizophagus</taxon>
    </lineage>
</organism>
<comment type="caution">
    <text evidence="2">The sequence shown here is derived from an EMBL/GenBank/DDBJ whole genome shotgun (WGS) entry which is preliminary data.</text>
</comment>
<dbReference type="InterPro" id="IPR027417">
    <property type="entry name" value="P-loop_NTPase"/>
</dbReference>
<accession>A0A2P4NZG1</accession>
<protein>
    <recommendedName>
        <fullName evidence="4">AIG1-type G domain-containing protein</fullName>
    </recommendedName>
</protein>
<dbReference type="EMBL" id="AUPC02000525">
    <property type="protein sequence ID" value="POG58507.1"/>
    <property type="molecule type" value="Genomic_DNA"/>
</dbReference>
<dbReference type="Gene3D" id="3.40.50.300">
    <property type="entry name" value="P-loop containing nucleotide triphosphate hydrolases"/>
    <property type="match status" value="1"/>
</dbReference>
<sequence length="241" mass="28200">MIEIVFGSIEKKVYNEIIDLMPEGISQVLFVVDKSFTTEEKIMLESYKRIIFETGILEYVTIIRNKFDDFSIKNECERDKKHVFEENEIITEIVKSCNNTIYINNPPIFTCDEDEIIVNRDIRKRSRAILLNYLEKECQEEYYKLENWDDLQSKIAGYSKLNKEFTEEVKKADNTIDADDLYISSDCLNPNSLSMLNKLQDDHKEEPIEGSSSKYYQECDGEPKSSPDTEEVYEILNTGIK</sequence>
<evidence type="ECO:0000313" key="3">
    <source>
        <dbReference type="Proteomes" id="UP000018888"/>
    </source>
</evidence>
<gene>
    <name evidence="2" type="ORF">GLOIN_2v909296</name>
</gene>
<dbReference type="AlphaFoldDB" id="A0A2P4NZG1"/>
<name>A0A2P4NZG1_RHIID</name>
<dbReference type="VEuPathDB" id="FungiDB:RhiirFUN_026077"/>
<feature type="region of interest" description="Disordered" evidence="1">
    <location>
        <begin position="201"/>
        <end position="231"/>
    </location>
</feature>
<proteinExistence type="predicted"/>
<evidence type="ECO:0008006" key="4">
    <source>
        <dbReference type="Google" id="ProtNLM"/>
    </source>
</evidence>
<dbReference type="Proteomes" id="UP000018888">
    <property type="component" value="Unassembled WGS sequence"/>
</dbReference>
<reference evidence="2 3" key="2">
    <citation type="journal article" date="2018" name="New Phytol.">
        <title>High intraspecific genome diversity in the model arbuscular mycorrhizal symbiont Rhizophagus irregularis.</title>
        <authorList>
            <person name="Chen E.C.H."/>
            <person name="Morin E."/>
            <person name="Beaudet D."/>
            <person name="Noel J."/>
            <person name="Yildirir G."/>
            <person name="Ndikumana S."/>
            <person name="Charron P."/>
            <person name="St-Onge C."/>
            <person name="Giorgi J."/>
            <person name="Kruger M."/>
            <person name="Marton T."/>
            <person name="Ropars J."/>
            <person name="Grigoriev I.V."/>
            <person name="Hainaut M."/>
            <person name="Henrissat B."/>
            <person name="Roux C."/>
            <person name="Martin F."/>
            <person name="Corradi N."/>
        </authorList>
    </citation>
    <scope>NUCLEOTIDE SEQUENCE [LARGE SCALE GENOMIC DNA]</scope>
    <source>
        <strain evidence="2 3">DAOM 197198</strain>
    </source>
</reference>
<evidence type="ECO:0000313" key="2">
    <source>
        <dbReference type="EMBL" id="POG58507.1"/>
    </source>
</evidence>